<dbReference type="PANTHER" id="PTHR44167">
    <property type="entry name" value="OVARIAN-SPECIFIC SERINE/THREONINE-PROTEIN KINASE LOK-RELATED"/>
    <property type="match status" value="1"/>
</dbReference>
<dbReference type="InterPro" id="IPR000719">
    <property type="entry name" value="Prot_kinase_dom"/>
</dbReference>
<protein>
    <recommendedName>
        <fullName evidence="2">Protein kinase domain-containing protein</fullName>
    </recommendedName>
</protein>
<dbReference type="EMBL" id="JBIMZQ010000029">
    <property type="protein sequence ID" value="KAL3662983.1"/>
    <property type="molecule type" value="Genomic_DNA"/>
</dbReference>
<organism evidence="3 4">
    <name type="scientific">Phytophthora oleae</name>
    <dbReference type="NCBI Taxonomy" id="2107226"/>
    <lineage>
        <taxon>Eukaryota</taxon>
        <taxon>Sar</taxon>
        <taxon>Stramenopiles</taxon>
        <taxon>Oomycota</taxon>
        <taxon>Peronosporomycetes</taxon>
        <taxon>Peronosporales</taxon>
        <taxon>Peronosporaceae</taxon>
        <taxon>Phytophthora</taxon>
    </lineage>
</organism>
<gene>
    <name evidence="3" type="ORF">V7S43_011926</name>
</gene>
<dbReference type="SMART" id="SM00220">
    <property type="entry name" value="S_TKc"/>
    <property type="match status" value="1"/>
</dbReference>
<evidence type="ECO:0000313" key="4">
    <source>
        <dbReference type="Proteomes" id="UP001632037"/>
    </source>
</evidence>
<dbReference type="Proteomes" id="UP001632037">
    <property type="component" value="Unassembled WGS sequence"/>
</dbReference>
<evidence type="ECO:0000256" key="1">
    <source>
        <dbReference type="SAM" id="MobiDB-lite"/>
    </source>
</evidence>
<name>A0ABD3F8D7_9STRA</name>
<dbReference type="InterPro" id="IPR011009">
    <property type="entry name" value="Kinase-like_dom_sf"/>
</dbReference>
<evidence type="ECO:0000313" key="3">
    <source>
        <dbReference type="EMBL" id="KAL3662983.1"/>
    </source>
</evidence>
<dbReference type="AlphaFoldDB" id="A0ABD3F8D7"/>
<keyword evidence="4" id="KW-1185">Reference proteome</keyword>
<sequence>MDPVLWIKNPKHFGANFQSREGDIHVLVVVPKEVAFYRYEPRDSSREWFEEFSTKQVYFHSLPPVESLRSFIKKNLPVKIRVKQKWLDKWNLGSELQKKLFVKNDTAPCMEYKSMLFGKRVLRPPRPGQTEKSYHVTWDMVFHNVLDLIFTRSRCYRESCTASSTTKRPDFYCVLDGVCVFRGEEEAPDVSIRVATKDLCSRLVWRFGRVPYMLGYAASGYNIDLLARHLDDNEVVTKTVIKSYDFERKEHMFKAKLAMLNLSLLFPAIVEACPEGGKDEYRDITRSSGVVVRLFPTFIKKVFPDTSGFDHLRLVYGQMERAGAPNVDHLTALRFQKKSLVFEPRGTDKKPSTLLDLFTALRDVLEALVALHRLGWIHRDIRWSNVTRQRNDGFLVLIDFADAATSPQPSSTGQHLSVEEHAPEIFVENGKHTTAVDIWAVGFLIESCGLERGKWQDSAERSSFCEWLMAKDPTARPSAEGALAELVALEKIAKREQEATREMQQGRNSHHSRTQSRKRKRVPLVSEETS</sequence>
<accession>A0ABD3F8D7</accession>
<proteinExistence type="predicted"/>
<dbReference type="PANTHER" id="PTHR44167:SF18">
    <property type="entry name" value="PROTEIN KINASE DOMAIN-CONTAINING PROTEIN"/>
    <property type="match status" value="1"/>
</dbReference>
<comment type="caution">
    <text evidence="3">The sequence shown here is derived from an EMBL/GenBank/DDBJ whole genome shotgun (WGS) entry which is preliminary data.</text>
</comment>
<dbReference type="Pfam" id="PF00069">
    <property type="entry name" value="Pkinase"/>
    <property type="match status" value="1"/>
</dbReference>
<feature type="region of interest" description="Disordered" evidence="1">
    <location>
        <begin position="495"/>
        <end position="530"/>
    </location>
</feature>
<evidence type="ECO:0000259" key="2">
    <source>
        <dbReference type="PROSITE" id="PS50011"/>
    </source>
</evidence>
<dbReference type="PROSITE" id="PS50011">
    <property type="entry name" value="PROTEIN_KINASE_DOM"/>
    <property type="match status" value="1"/>
</dbReference>
<feature type="compositionally biased region" description="Basic residues" evidence="1">
    <location>
        <begin position="508"/>
        <end position="522"/>
    </location>
</feature>
<dbReference type="SUPFAM" id="SSF56112">
    <property type="entry name" value="Protein kinase-like (PK-like)"/>
    <property type="match status" value="1"/>
</dbReference>
<feature type="domain" description="Protein kinase" evidence="2">
    <location>
        <begin position="208"/>
        <end position="530"/>
    </location>
</feature>
<dbReference type="Gene3D" id="1.10.510.10">
    <property type="entry name" value="Transferase(Phosphotransferase) domain 1"/>
    <property type="match status" value="1"/>
</dbReference>
<reference evidence="3 4" key="1">
    <citation type="submission" date="2024-09" db="EMBL/GenBank/DDBJ databases">
        <title>Genome sequencing and assembly of Phytophthora oleae, isolate VK10A, causative agent of rot of olive drupes.</title>
        <authorList>
            <person name="Conti Taguali S."/>
            <person name="Riolo M."/>
            <person name="La Spada F."/>
            <person name="Cacciola S.O."/>
            <person name="Dionisio G."/>
        </authorList>
    </citation>
    <scope>NUCLEOTIDE SEQUENCE [LARGE SCALE GENOMIC DNA]</scope>
    <source>
        <strain evidence="3 4">VK10A</strain>
    </source>
</reference>